<accession>W6YG11</accession>
<dbReference type="Proteomes" id="UP000053841">
    <property type="component" value="Unassembled WGS sequence"/>
</dbReference>
<dbReference type="EMBL" id="KI964592">
    <property type="protein sequence ID" value="EUC34399.1"/>
    <property type="molecule type" value="Genomic_DNA"/>
</dbReference>
<dbReference type="GeneID" id="19145806"/>
<feature type="region of interest" description="Disordered" evidence="1">
    <location>
        <begin position="157"/>
        <end position="176"/>
    </location>
</feature>
<reference evidence="2 3" key="1">
    <citation type="journal article" date="2013" name="PLoS Genet.">
        <title>Comparative genome structure, secondary metabolite, and effector coding capacity across Cochliobolus pathogens.</title>
        <authorList>
            <person name="Condon B.J."/>
            <person name="Leng Y."/>
            <person name="Wu D."/>
            <person name="Bushley K.E."/>
            <person name="Ohm R.A."/>
            <person name="Otillar R."/>
            <person name="Martin J."/>
            <person name="Schackwitz W."/>
            <person name="Grimwood J."/>
            <person name="MohdZainudin N."/>
            <person name="Xue C."/>
            <person name="Wang R."/>
            <person name="Manning V.A."/>
            <person name="Dhillon B."/>
            <person name="Tu Z.J."/>
            <person name="Steffenson B.J."/>
            <person name="Salamov A."/>
            <person name="Sun H."/>
            <person name="Lowry S."/>
            <person name="LaButti K."/>
            <person name="Han J."/>
            <person name="Copeland A."/>
            <person name="Lindquist E."/>
            <person name="Barry K."/>
            <person name="Schmutz J."/>
            <person name="Baker S.E."/>
            <person name="Ciuffetti L.M."/>
            <person name="Grigoriev I.V."/>
            <person name="Zhong S."/>
            <person name="Turgeon B.G."/>
        </authorList>
    </citation>
    <scope>NUCLEOTIDE SEQUENCE [LARGE SCALE GENOMIC DNA]</scope>
    <source>
        <strain evidence="2 3">26-R-13</strain>
    </source>
</reference>
<keyword evidence="3" id="KW-1185">Reference proteome</keyword>
<dbReference type="RefSeq" id="XP_007711293.1">
    <property type="nucleotide sequence ID" value="XM_007713103.1"/>
</dbReference>
<evidence type="ECO:0000313" key="2">
    <source>
        <dbReference type="EMBL" id="EUC34399.1"/>
    </source>
</evidence>
<dbReference type="KEGG" id="bze:COCCADRAFT_25482"/>
<dbReference type="HOGENOM" id="CLU_1566593_0_0_1"/>
<proteinExistence type="predicted"/>
<protein>
    <submittedName>
        <fullName evidence="2">Uncharacterized protein</fullName>
    </submittedName>
</protein>
<gene>
    <name evidence="2" type="ORF">COCCADRAFT_25482</name>
</gene>
<evidence type="ECO:0000313" key="3">
    <source>
        <dbReference type="Proteomes" id="UP000053841"/>
    </source>
</evidence>
<evidence type="ECO:0000256" key="1">
    <source>
        <dbReference type="SAM" id="MobiDB-lite"/>
    </source>
</evidence>
<name>W6YG11_COCC2</name>
<dbReference type="AlphaFoldDB" id="W6YG11"/>
<sequence>MSPPSKEEAERLFQKGEQLTEQMKSCQVKVEKCMETLLDLQTKFENTTAGVSHPLLDKFKIKITKLYQSMHNLHPVTREDLKNIKARLRDLVKSARNASRVLFQTLEEHGEEELRTMVFTENTLPVDITTENTQNNPNAMNVSGLFVNDTNAQVLASNDKADNPNQDLAGHTTKNS</sequence>
<organism evidence="2 3">
    <name type="scientific">Cochliobolus carbonum (strain 26-R-13)</name>
    <name type="common">Maize leaf spot fungus</name>
    <name type="synonym">Bipolaris zeicola</name>
    <dbReference type="NCBI Taxonomy" id="930089"/>
    <lineage>
        <taxon>Eukaryota</taxon>
        <taxon>Fungi</taxon>
        <taxon>Dikarya</taxon>
        <taxon>Ascomycota</taxon>
        <taxon>Pezizomycotina</taxon>
        <taxon>Dothideomycetes</taxon>
        <taxon>Pleosporomycetidae</taxon>
        <taxon>Pleosporales</taxon>
        <taxon>Pleosporineae</taxon>
        <taxon>Pleosporaceae</taxon>
        <taxon>Bipolaris</taxon>
    </lineage>
</organism>